<keyword evidence="6" id="KW-0378">Hydrolase</keyword>
<dbReference type="GO" id="GO:0004519">
    <property type="term" value="F:endonuclease activity"/>
    <property type="evidence" value="ECO:0007669"/>
    <property type="project" value="UniProtKB-KW"/>
</dbReference>
<evidence type="ECO:0000256" key="1">
    <source>
        <dbReference type="ARBA" id="ARBA00012493"/>
    </source>
</evidence>
<dbReference type="Pfam" id="PF00078">
    <property type="entry name" value="RVT_1"/>
    <property type="match status" value="1"/>
</dbReference>
<dbReference type="PANTHER" id="PTHR37984">
    <property type="entry name" value="PROTEIN CBG26694"/>
    <property type="match status" value="1"/>
</dbReference>
<keyword evidence="2" id="KW-0808">Transferase</keyword>
<sequence>MFTRLPFGISCAPEFFSQKFTSILSDIKEGVLIHIDNILVHAATREDDDKKLKEVLKRIHDAGMTLNRGKCEIGVKEVKYLGYVVSEKGLTIDPSRVEAIVNMPSPTNKKEVLQILGMINFVEKFIPQKSHLLEPLTALLRKDVEFVWESPQRKALDEAKHILTKAPNLSFFDLDKQIIVNSEGVREVVAFASRTLTKTESRYAQIEKEALGLTWACEKFKEYIMGLNVVLETDHKPLLQILQTKNLDELTPRLQRFRIRLMRYTYSVKYTKGTELLVADTLSRNPIKLQPTDEELGVEIEAHVNQVIRVLPCKDKYLLKIAEMQSNDSVCRKLIEYYHLGWPEKRTKRSQYADRSLELETSDVSRYSGNVGLFYRPGKSNLSVRGCTMSIEQGLGPPSPTNRLPTNHEVPRTATECPDEIVPNKSTNTTLRNPSLAHKHDSARSLLLKTNQLNRVYITSEIPKHNRMSETSLKNSLHNLDYELYSEDYSMNQLRQFGSKSEEEINAEIEENLSNNTKKTSVFVSKNQTISDLPPSTTRARDRFIPAIFPLSALFTPQDYQPHPLVPSLAASTKARSRGGTAVVYVGLACAAIDPLIAGLICHATGQLEVLKENLQHLDDLVDKKTAKIYDEQAPFIKCNFIYGRIKECVLHYNIIIRRNAAKCEMIEATTQTDAEVNCFQPRVLLEKIHLTRCDPDKERNLSVPTNYSVFAKRITNNNDVNSTLNELLQLRQKKRVKFVKSGALRPKPDESLCVPVMLDRSGPLSVRSLETILERNCQTPPAANFEIKSPVPVIREVITQTVDGQLDKCALGEEPVDHVSSCSSFSDSNSVKEGPENIRLQFDGVTTVISVRSKEEEEESKDSDDYMSQAKQAEKYIRIKANTVHIHNHFYKET</sequence>
<reference evidence="9" key="2">
    <citation type="submission" date="2021-08" db="EMBL/GenBank/DDBJ databases">
        <authorList>
            <person name="Eriksson T."/>
        </authorList>
    </citation>
    <scope>NUCLEOTIDE SEQUENCE</scope>
    <source>
        <strain evidence="9">Stoneville</strain>
        <tissue evidence="9">Whole head</tissue>
    </source>
</reference>
<name>A0A8J6LHE1_TENMO</name>
<dbReference type="EMBL" id="JABDTM020025243">
    <property type="protein sequence ID" value="KAH0813471.1"/>
    <property type="molecule type" value="Genomic_DNA"/>
</dbReference>
<dbReference type="PROSITE" id="PS50878">
    <property type="entry name" value="RT_POL"/>
    <property type="match status" value="1"/>
</dbReference>
<comment type="caution">
    <text evidence="9">The sequence shown here is derived from an EMBL/GenBank/DDBJ whole genome shotgun (WGS) entry which is preliminary data.</text>
</comment>
<dbReference type="Pfam" id="PF17917">
    <property type="entry name" value="RT_RNaseH"/>
    <property type="match status" value="1"/>
</dbReference>
<dbReference type="AlphaFoldDB" id="A0A8J6LHE1"/>
<dbReference type="FunFam" id="3.30.70.270:FF:000020">
    <property type="entry name" value="Transposon Tf2-6 polyprotein-like Protein"/>
    <property type="match status" value="1"/>
</dbReference>
<dbReference type="PANTHER" id="PTHR37984:SF9">
    <property type="entry name" value="INTEGRASE CATALYTIC DOMAIN-CONTAINING PROTEIN"/>
    <property type="match status" value="1"/>
</dbReference>
<reference evidence="9" key="1">
    <citation type="journal article" date="2020" name="J Insects Food Feed">
        <title>The yellow mealworm (Tenebrio molitor) genome: a resource for the emerging insects as food and feed industry.</title>
        <authorList>
            <person name="Eriksson T."/>
            <person name="Andere A."/>
            <person name="Kelstrup H."/>
            <person name="Emery V."/>
            <person name="Picard C."/>
        </authorList>
    </citation>
    <scope>NUCLEOTIDE SEQUENCE</scope>
    <source>
        <strain evidence="9">Stoneville</strain>
        <tissue evidence="9">Whole head</tissue>
    </source>
</reference>
<dbReference type="Gene3D" id="3.30.70.270">
    <property type="match status" value="2"/>
</dbReference>
<evidence type="ECO:0000256" key="2">
    <source>
        <dbReference type="ARBA" id="ARBA00022679"/>
    </source>
</evidence>
<dbReference type="GO" id="GO:0016787">
    <property type="term" value="F:hydrolase activity"/>
    <property type="evidence" value="ECO:0007669"/>
    <property type="project" value="UniProtKB-KW"/>
</dbReference>
<keyword evidence="5" id="KW-0255">Endonuclease</keyword>
<keyword evidence="7" id="KW-0695">RNA-directed DNA polymerase</keyword>
<dbReference type="InterPro" id="IPR050951">
    <property type="entry name" value="Retrovirus_Pol_polyprotein"/>
</dbReference>
<evidence type="ECO:0000256" key="7">
    <source>
        <dbReference type="ARBA" id="ARBA00022918"/>
    </source>
</evidence>
<keyword evidence="4" id="KW-0540">Nuclease</keyword>
<dbReference type="InterPro" id="IPR000477">
    <property type="entry name" value="RT_dom"/>
</dbReference>
<dbReference type="EC" id="2.7.7.49" evidence="1"/>
<evidence type="ECO:0000313" key="9">
    <source>
        <dbReference type="EMBL" id="KAH0813471.1"/>
    </source>
</evidence>
<evidence type="ECO:0000256" key="4">
    <source>
        <dbReference type="ARBA" id="ARBA00022722"/>
    </source>
</evidence>
<evidence type="ECO:0000313" key="10">
    <source>
        <dbReference type="Proteomes" id="UP000719412"/>
    </source>
</evidence>
<evidence type="ECO:0000256" key="6">
    <source>
        <dbReference type="ARBA" id="ARBA00022801"/>
    </source>
</evidence>
<proteinExistence type="predicted"/>
<keyword evidence="10" id="KW-1185">Reference proteome</keyword>
<dbReference type="InterPro" id="IPR041373">
    <property type="entry name" value="RT_RNaseH"/>
</dbReference>
<organism evidence="9 10">
    <name type="scientific">Tenebrio molitor</name>
    <name type="common">Yellow mealworm beetle</name>
    <dbReference type="NCBI Taxonomy" id="7067"/>
    <lineage>
        <taxon>Eukaryota</taxon>
        <taxon>Metazoa</taxon>
        <taxon>Ecdysozoa</taxon>
        <taxon>Arthropoda</taxon>
        <taxon>Hexapoda</taxon>
        <taxon>Insecta</taxon>
        <taxon>Pterygota</taxon>
        <taxon>Neoptera</taxon>
        <taxon>Endopterygota</taxon>
        <taxon>Coleoptera</taxon>
        <taxon>Polyphaga</taxon>
        <taxon>Cucujiformia</taxon>
        <taxon>Tenebrionidae</taxon>
        <taxon>Tenebrio</taxon>
    </lineage>
</organism>
<feature type="domain" description="Reverse transcriptase" evidence="8">
    <location>
        <begin position="1"/>
        <end position="85"/>
    </location>
</feature>
<dbReference type="Proteomes" id="UP000719412">
    <property type="component" value="Unassembled WGS sequence"/>
</dbReference>
<dbReference type="SUPFAM" id="SSF56672">
    <property type="entry name" value="DNA/RNA polymerases"/>
    <property type="match status" value="1"/>
</dbReference>
<evidence type="ECO:0000256" key="5">
    <source>
        <dbReference type="ARBA" id="ARBA00022759"/>
    </source>
</evidence>
<evidence type="ECO:0000259" key="8">
    <source>
        <dbReference type="PROSITE" id="PS50878"/>
    </source>
</evidence>
<evidence type="ECO:0000256" key="3">
    <source>
        <dbReference type="ARBA" id="ARBA00022695"/>
    </source>
</evidence>
<dbReference type="GO" id="GO:0003964">
    <property type="term" value="F:RNA-directed DNA polymerase activity"/>
    <property type="evidence" value="ECO:0007669"/>
    <property type="project" value="UniProtKB-KW"/>
</dbReference>
<dbReference type="CDD" id="cd09274">
    <property type="entry name" value="RNase_HI_RT_Ty3"/>
    <property type="match status" value="1"/>
</dbReference>
<dbReference type="InterPro" id="IPR043128">
    <property type="entry name" value="Rev_trsase/Diguanyl_cyclase"/>
</dbReference>
<keyword evidence="3" id="KW-0548">Nucleotidyltransferase</keyword>
<protein>
    <recommendedName>
        <fullName evidence="1">RNA-directed DNA polymerase</fullName>
        <ecNumber evidence="1">2.7.7.49</ecNumber>
    </recommendedName>
</protein>
<gene>
    <name evidence="9" type="ORF">GEV33_009320</name>
</gene>
<accession>A0A8J6LHE1</accession>
<dbReference type="InterPro" id="IPR043502">
    <property type="entry name" value="DNA/RNA_pol_sf"/>
</dbReference>